<dbReference type="Proteomes" id="UP000092461">
    <property type="component" value="Unassembled WGS sequence"/>
</dbReference>
<dbReference type="PANTHER" id="PTHR12904">
    <property type="match status" value="1"/>
</dbReference>
<dbReference type="PANTHER" id="PTHR12904:SF23">
    <property type="entry name" value="PROTEIN ZER-1 HOMOLOG"/>
    <property type="match status" value="1"/>
</dbReference>
<dbReference type="InterPro" id="IPR032675">
    <property type="entry name" value="LRR_dom_sf"/>
</dbReference>
<dbReference type="InterPro" id="IPR051341">
    <property type="entry name" value="Zyg-11_UBL_adapter"/>
</dbReference>
<name>A0A1B0CC02_LUTLO</name>
<keyword evidence="2" id="KW-1185">Reference proteome</keyword>
<accession>A0A1B0CC02</accession>
<evidence type="ECO:0008006" key="3">
    <source>
        <dbReference type="Google" id="ProtNLM"/>
    </source>
</evidence>
<dbReference type="InterPro" id="IPR036047">
    <property type="entry name" value="F-box-like_dom_sf"/>
</dbReference>
<reference evidence="1" key="1">
    <citation type="submission" date="2020-05" db="UniProtKB">
        <authorList>
            <consortium name="EnsemblMetazoa"/>
        </authorList>
    </citation>
    <scope>IDENTIFICATION</scope>
    <source>
        <strain evidence="1">Jacobina</strain>
    </source>
</reference>
<proteinExistence type="predicted"/>
<protein>
    <recommendedName>
        <fullName evidence="3">F-box domain-containing protein</fullName>
    </recommendedName>
</protein>
<dbReference type="EMBL" id="AJWK01006020">
    <property type="status" value="NOT_ANNOTATED_CDS"/>
    <property type="molecule type" value="Genomic_DNA"/>
</dbReference>
<evidence type="ECO:0000313" key="1">
    <source>
        <dbReference type="EnsemblMetazoa" id="LLOJ001782-PA"/>
    </source>
</evidence>
<dbReference type="AlphaFoldDB" id="A0A1B0CC02"/>
<dbReference type="SUPFAM" id="SSF81383">
    <property type="entry name" value="F-box domain"/>
    <property type="match status" value="1"/>
</dbReference>
<organism evidence="1 2">
    <name type="scientific">Lutzomyia longipalpis</name>
    <name type="common">Sand fly</name>
    <dbReference type="NCBI Taxonomy" id="7200"/>
    <lineage>
        <taxon>Eukaryota</taxon>
        <taxon>Metazoa</taxon>
        <taxon>Ecdysozoa</taxon>
        <taxon>Arthropoda</taxon>
        <taxon>Hexapoda</taxon>
        <taxon>Insecta</taxon>
        <taxon>Pterygota</taxon>
        <taxon>Neoptera</taxon>
        <taxon>Endopterygota</taxon>
        <taxon>Diptera</taxon>
        <taxon>Nematocera</taxon>
        <taxon>Psychodoidea</taxon>
        <taxon>Psychodidae</taxon>
        <taxon>Lutzomyia</taxon>
        <taxon>Lutzomyia</taxon>
    </lineage>
</organism>
<sequence length="440" mass="51506">METRSSKRRKLERDEPQDPEMLRNSIFVLNNYCLYHIFSFLNVRELLVMEKVCKWFKEAAMVTYRSIRVLDYSELRSLKIGDDKQLELRLPEATKIARRVGRYVHTLKLSCYSISMRNEYPPRVFMLFKNLQTIEMQFFDIRNEERMVHELSVAFEGVKVAKISLLDDQVLMSLFKINQLEALDVSLNYSIEGKFLAGMKKIQKINLSNCLRLNRTLFKEFCNENPQLKGLNIEHCTSLDRSCIQAVAANLKNLEELAISDTYIDITEEDFLKLAKLPKIKHLEVKRVRGLDFNKFLLEITTRNRLEGLNIHQVKWLSALPNILKNLTNIKVLDISDICCFDFLLSYFPCTETLQELYMSDNTYISSESVKRIILRSKSIRFIDISGCAEVDGSFIPQILPHLKGRSHMLEIVVKDTLISKDECEKMILPNNLRLMWKYD</sequence>
<dbReference type="VEuPathDB" id="VectorBase:LLOJ001782"/>
<dbReference type="VEuPathDB" id="VectorBase:LLONM1_008399"/>
<dbReference type="SUPFAM" id="SSF52047">
    <property type="entry name" value="RNI-like"/>
    <property type="match status" value="1"/>
</dbReference>
<dbReference type="Gene3D" id="3.80.10.10">
    <property type="entry name" value="Ribonuclease Inhibitor"/>
    <property type="match status" value="2"/>
</dbReference>
<dbReference type="EnsemblMetazoa" id="LLOJ001782-RA">
    <property type="protein sequence ID" value="LLOJ001782-PA"/>
    <property type="gene ID" value="LLOJ001782"/>
</dbReference>
<evidence type="ECO:0000313" key="2">
    <source>
        <dbReference type="Proteomes" id="UP000092461"/>
    </source>
</evidence>